<dbReference type="SUPFAM" id="SSF51735">
    <property type="entry name" value="NAD(P)-binding Rossmann-fold domains"/>
    <property type="match status" value="1"/>
</dbReference>
<dbReference type="GO" id="GO:0051287">
    <property type="term" value="F:NAD binding"/>
    <property type="evidence" value="ECO:0007669"/>
    <property type="project" value="InterPro"/>
</dbReference>
<dbReference type="InterPro" id="IPR057326">
    <property type="entry name" value="KR_dom"/>
</dbReference>
<gene>
    <name evidence="4" type="primary">kduD</name>
    <name evidence="4" type="ORF">KD146_01485</name>
</gene>
<evidence type="ECO:0000259" key="3">
    <source>
        <dbReference type="SMART" id="SM00822"/>
    </source>
</evidence>
<evidence type="ECO:0000256" key="2">
    <source>
        <dbReference type="ARBA" id="ARBA00023002"/>
    </source>
</evidence>
<comment type="caution">
    <text evidence="4">The sequence shown here is derived from an EMBL/GenBank/DDBJ whole genome shotgun (WGS) entry which is preliminary data.</text>
</comment>
<comment type="similarity">
    <text evidence="1">Belongs to the short-chain dehydrogenases/reductases (SDR) family.</text>
</comment>
<evidence type="ECO:0000256" key="1">
    <source>
        <dbReference type="ARBA" id="ARBA00006484"/>
    </source>
</evidence>
<dbReference type="Gene3D" id="3.40.50.720">
    <property type="entry name" value="NAD(P)-binding Rossmann-like Domain"/>
    <property type="match status" value="1"/>
</dbReference>
<dbReference type="PRINTS" id="PR00081">
    <property type="entry name" value="GDHRDH"/>
</dbReference>
<dbReference type="SMART" id="SM00822">
    <property type="entry name" value="PKS_KR"/>
    <property type="match status" value="1"/>
</dbReference>
<dbReference type="Proteomes" id="UP000678281">
    <property type="component" value="Unassembled WGS sequence"/>
</dbReference>
<dbReference type="Pfam" id="PF13561">
    <property type="entry name" value="adh_short_C2"/>
    <property type="match status" value="1"/>
</dbReference>
<dbReference type="InterPro" id="IPR036291">
    <property type="entry name" value="NAD(P)-bd_dom_sf"/>
</dbReference>
<evidence type="ECO:0000313" key="4">
    <source>
        <dbReference type="EMBL" id="MBS3847357.1"/>
    </source>
</evidence>
<dbReference type="GO" id="GO:0047001">
    <property type="term" value="F:2-dehydro-3-deoxy-D-gluconate 5-dehydrogenase activity"/>
    <property type="evidence" value="ECO:0007669"/>
    <property type="project" value="UniProtKB-EC"/>
</dbReference>
<dbReference type="AlphaFoldDB" id="A0A942I545"/>
<protein>
    <submittedName>
        <fullName evidence="4">2-dehydro-3-deoxy-D-gluconate 5-dehydrogenase KduD</fullName>
        <ecNumber evidence="4">1.1.1.127</ecNumber>
    </submittedName>
</protein>
<dbReference type="PANTHER" id="PTHR42760:SF5">
    <property type="entry name" value="2-DEHYDRO-3-DEOXY-D-GLUCONATE 5-DEHYDROGENASE"/>
    <property type="match status" value="1"/>
</dbReference>
<sequence>MVDPFGCRYRFVHLHLGDGWRQYRLHRCREGRDGRTAVIDLSAFSLEGKTVMVTGANTGIGQGIAVSIGRAGGRVIGVGRSSMDETAALLTEIGAAFVGVKADLGSTQAAQAMFDAVWAEHGPIDGLVNNAGIIKRADAVDFTEADWDEVMDINLKSMFFLCQSLGKKALEAGRGAQIVNISSMLSFQGGIRVASYTASKSGVLGITRLLANEWAAKGINVNSIAPGYIETNNTEALRADPDRSASILGRIPVGRWGVPSDIGDAAVFLLSRASNYMHGAVIPVDGGWLAR</sequence>
<name>A0A942I545_9HYPH</name>
<dbReference type="EC" id="1.1.1.127" evidence="4"/>
<dbReference type="EMBL" id="JAGXTP010000001">
    <property type="protein sequence ID" value="MBS3847357.1"/>
    <property type="molecule type" value="Genomic_DNA"/>
</dbReference>
<keyword evidence="5" id="KW-1185">Reference proteome</keyword>
<dbReference type="NCBIfam" id="TIGR01832">
    <property type="entry name" value="kduD"/>
    <property type="match status" value="1"/>
</dbReference>
<dbReference type="InterPro" id="IPR011286">
    <property type="entry name" value="2-deoxy-D-gluc_3_DH"/>
</dbReference>
<reference evidence="4" key="1">
    <citation type="submission" date="2021-04" db="EMBL/GenBank/DDBJ databases">
        <title>Devosia litorisediminis sp. nov., isolated from a sand dune.</title>
        <authorList>
            <person name="Park S."/>
            <person name="Yoon J.-H."/>
        </authorList>
    </citation>
    <scope>NUCLEOTIDE SEQUENCE</scope>
    <source>
        <strain evidence="4">BSSL-BM10</strain>
    </source>
</reference>
<dbReference type="PRINTS" id="PR00080">
    <property type="entry name" value="SDRFAMILY"/>
</dbReference>
<organism evidence="4 5">
    <name type="scientific">Devosia litorisediminis</name>
    <dbReference type="NCBI Taxonomy" id="2829817"/>
    <lineage>
        <taxon>Bacteria</taxon>
        <taxon>Pseudomonadati</taxon>
        <taxon>Pseudomonadota</taxon>
        <taxon>Alphaproteobacteria</taxon>
        <taxon>Hyphomicrobiales</taxon>
        <taxon>Devosiaceae</taxon>
        <taxon>Devosia</taxon>
    </lineage>
</organism>
<dbReference type="FunFam" id="3.40.50.720:FF:000084">
    <property type="entry name" value="Short-chain dehydrogenase reductase"/>
    <property type="match status" value="1"/>
</dbReference>
<proteinExistence type="inferred from homology"/>
<dbReference type="PANTHER" id="PTHR42760">
    <property type="entry name" value="SHORT-CHAIN DEHYDROGENASES/REDUCTASES FAMILY MEMBER"/>
    <property type="match status" value="1"/>
</dbReference>
<dbReference type="GO" id="GO:0008678">
    <property type="term" value="F:2-deoxy-D-gluconate 3-dehydrogenase activity"/>
    <property type="evidence" value="ECO:0007669"/>
    <property type="project" value="InterPro"/>
</dbReference>
<dbReference type="InterPro" id="IPR020904">
    <property type="entry name" value="Sc_DH/Rdtase_CS"/>
</dbReference>
<feature type="domain" description="Ketoreductase" evidence="3">
    <location>
        <begin position="49"/>
        <end position="250"/>
    </location>
</feature>
<evidence type="ECO:0000313" key="5">
    <source>
        <dbReference type="Proteomes" id="UP000678281"/>
    </source>
</evidence>
<dbReference type="PROSITE" id="PS00061">
    <property type="entry name" value="ADH_SHORT"/>
    <property type="match status" value="1"/>
</dbReference>
<keyword evidence="2 4" id="KW-0560">Oxidoreductase</keyword>
<dbReference type="InterPro" id="IPR002347">
    <property type="entry name" value="SDR_fam"/>
</dbReference>
<accession>A0A942I545</accession>